<keyword evidence="3 9" id="KW-0540">Nuclease</keyword>
<keyword evidence="4 9" id="KW-0479">Metal-binding</keyword>
<dbReference type="InterPro" id="IPR021127">
    <property type="entry name" value="CRISPR_associated_Cas2"/>
</dbReference>
<keyword evidence="5 9" id="KW-0255">Endonuclease</keyword>
<proteinExistence type="inferred from homology"/>
<comment type="similarity">
    <text evidence="2 9">Belongs to the CRISPR-associated endoribonuclease Cas2 protein family.</text>
</comment>
<evidence type="ECO:0000256" key="4">
    <source>
        <dbReference type="ARBA" id="ARBA00022723"/>
    </source>
</evidence>
<gene>
    <name evidence="9 10" type="primary">cas2</name>
    <name evidence="10" type="ORF">GCM10009123_21540</name>
</gene>
<protein>
    <recommendedName>
        <fullName evidence="9">CRISPR-associated endoribonuclease Cas2</fullName>
        <ecNumber evidence="9">3.1.-.-</ecNumber>
    </recommendedName>
</protein>
<comment type="cofactor">
    <cofactor evidence="1 9">
        <name>Mg(2+)</name>
        <dbReference type="ChEBI" id="CHEBI:18420"/>
    </cofactor>
</comment>
<evidence type="ECO:0000256" key="5">
    <source>
        <dbReference type="ARBA" id="ARBA00022759"/>
    </source>
</evidence>
<accession>A0ABN0T6X5</accession>
<keyword evidence="8 9" id="KW-0051">Antiviral defense</keyword>
<keyword evidence="6 9" id="KW-0378">Hydrolase</keyword>
<evidence type="ECO:0000313" key="11">
    <source>
        <dbReference type="Proteomes" id="UP001501221"/>
    </source>
</evidence>
<evidence type="ECO:0000313" key="10">
    <source>
        <dbReference type="EMBL" id="GAA0214023.1"/>
    </source>
</evidence>
<evidence type="ECO:0000256" key="3">
    <source>
        <dbReference type="ARBA" id="ARBA00022722"/>
    </source>
</evidence>
<evidence type="ECO:0000256" key="8">
    <source>
        <dbReference type="ARBA" id="ARBA00023118"/>
    </source>
</evidence>
<reference evidence="10 11" key="1">
    <citation type="journal article" date="2019" name="Int. J. Syst. Evol. Microbiol.">
        <title>The Global Catalogue of Microorganisms (GCM) 10K type strain sequencing project: providing services to taxonomists for standard genome sequencing and annotation.</title>
        <authorList>
            <consortium name="The Broad Institute Genomics Platform"/>
            <consortium name="The Broad Institute Genome Sequencing Center for Infectious Disease"/>
            <person name="Wu L."/>
            <person name="Ma J."/>
        </authorList>
    </citation>
    <scope>NUCLEOTIDE SEQUENCE [LARGE SCALE GENOMIC DNA]</scope>
    <source>
        <strain evidence="10 11">JCM 16211</strain>
    </source>
</reference>
<evidence type="ECO:0000256" key="2">
    <source>
        <dbReference type="ARBA" id="ARBA00009959"/>
    </source>
</evidence>
<sequence length="109" mass="12997">MDKSKFRLMWLMVMFDLPVTEKSERRSATQFRNFLLDEGFEMSQFSVYFRFIGEKERSKPIVKRIKEALPANGKVSILFFTDKQFSDILYFHDRTLVENAEIPDQLALF</sequence>
<evidence type="ECO:0000256" key="6">
    <source>
        <dbReference type="ARBA" id="ARBA00022801"/>
    </source>
</evidence>
<evidence type="ECO:0000256" key="7">
    <source>
        <dbReference type="ARBA" id="ARBA00022842"/>
    </source>
</evidence>
<dbReference type="GO" id="GO:0004519">
    <property type="term" value="F:endonuclease activity"/>
    <property type="evidence" value="ECO:0007669"/>
    <property type="project" value="UniProtKB-KW"/>
</dbReference>
<feature type="binding site" evidence="9">
    <location>
        <position position="16"/>
    </location>
    <ligand>
        <name>Mg(2+)</name>
        <dbReference type="ChEBI" id="CHEBI:18420"/>
        <note>catalytic</note>
    </ligand>
</feature>
<comment type="caution">
    <text evidence="10">The sequence shown here is derived from an EMBL/GenBank/DDBJ whole genome shotgun (WGS) entry which is preliminary data.</text>
</comment>
<keyword evidence="7 9" id="KW-0460">Magnesium</keyword>
<comment type="subunit">
    <text evidence="9">Homodimer, forms a heterotetramer with a Cas1 homodimer.</text>
</comment>
<name>A0ABN0T6X5_9GAMM</name>
<comment type="function">
    <text evidence="9">CRISPR (clustered regularly interspaced short palindromic repeat), is an adaptive immune system that provides protection against mobile genetic elements (viruses, transposable elements and conjugative plasmids). CRISPR clusters contain sequences complementary to antecedent mobile elements and target invading nucleic acids. CRISPR clusters are transcribed and processed into CRISPR RNA (crRNA). Functions as a ssRNA-specific endoribonuclease. Involved in the integration of spacer DNA into the CRISPR cassette.</text>
</comment>
<dbReference type="InterPro" id="IPR019199">
    <property type="entry name" value="Virulence_VapD/CRISPR_Cas2"/>
</dbReference>
<dbReference type="HAMAP" id="MF_01471">
    <property type="entry name" value="Cas2"/>
    <property type="match status" value="1"/>
</dbReference>
<dbReference type="RefSeq" id="WP_343990231.1">
    <property type="nucleotide sequence ID" value="NZ_BAAAFM010000008.1"/>
</dbReference>
<dbReference type="SUPFAM" id="SSF143430">
    <property type="entry name" value="TTP0101/SSO1404-like"/>
    <property type="match status" value="1"/>
</dbReference>
<dbReference type="EC" id="3.1.-.-" evidence="9"/>
<keyword evidence="11" id="KW-1185">Reference proteome</keyword>
<dbReference type="EMBL" id="BAAAFM010000008">
    <property type="protein sequence ID" value="GAA0214023.1"/>
    <property type="molecule type" value="Genomic_DNA"/>
</dbReference>
<dbReference type="NCBIfam" id="TIGR01573">
    <property type="entry name" value="cas2"/>
    <property type="match status" value="1"/>
</dbReference>
<dbReference type="Proteomes" id="UP001501221">
    <property type="component" value="Unassembled WGS sequence"/>
</dbReference>
<evidence type="ECO:0000256" key="1">
    <source>
        <dbReference type="ARBA" id="ARBA00001946"/>
    </source>
</evidence>
<organism evidence="10 11">
    <name type="scientific">Kangiella japonica</name>
    <dbReference type="NCBI Taxonomy" id="647384"/>
    <lineage>
        <taxon>Bacteria</taxon>
        <taxon>Pseudomonadati</taxon>
        <taxon>Pseudomonadota</taxon>
        <taxon>Gammaproteobacteria</taxon>
        <taxon>Kangiellales</taxon>
        <taxon>Kangiellaceae</taxon>
        <taxon>Kangiella</taxon>
    </lineage>
</organism>
<evidence type="ECO:0000256" key="9">
    <source>
        <dbReference type="HAMAP-Rule" id="MF_01471"/>
    </source>
</evidence>
<dbReference type="Pfam" id="PF09827">
    <property type="entry name" value="CRISPR_Cas2"/>
    <property type="match status" value="1"/>
</dbReference>